<evidence type="ECO:0000256" key="10">
    <source>
        <dbReference type="ARBA" id="ARBA00022840"/>
    </source>
</evidence>
<dbReference type="InterPro" id="IPR050156">
    <property type="entry name" value="TC-AMP_synthase_SUA5"/>
</dbReference>
<dbReference type="PROSITE" id="PS51163">
    <property type="entry name" value="YRDC"/>
    <property type="match status" value="1"/>
</dbReference>
<dbReference type="InterPro" id="IPR017945">
    <property type="entry name" value="DHBP_synth_RibB-like_a/b_dom"/>
</dbReference>
<dbReference type="Pfam" id="PF03481">
    <property type="entry name" value="Sua5_C"/>
    <property type="match status" value="1"/>
</dbReference>
<dbReference type="RefSeq" id="WP_188432265.1">
    <property type="nucleotide sequence ID" value="NZ_BMEX01000005.1"/>
</dbReference>
<keyword evidence="5 13" id="KW-0963">Cytoplasm</keyword>
<keyword evidence="7 13" id="KW-0819">tRNA processing</keyword>
<evidence type="ECO:0000256" key="8">
    <source>
        <dbReference type="ARBA" id="ARBA00022695"/>
    </source>
</evidence>
<keyword evidence="6 13" id="KW-0808">Transferase</keyword>
<evidence type="ECO:0000256" key="2">
    <source>
        <dbReference type="ARBA" id="ARBA00007663"/>
    </source>
</evidence>
<comment type="catalytic activity">
    <reaction evidence="12 13">
        <text>L-threonine + hydrogencarbonate + ATP = L-threonylcarbamoyladenylate + diphosphate + H2O</text>
        <dbReference type="Rhea" id="RHEA:36407"/>
        <dbReference type="ChEBI" id="CHEBI:15377"/>
        <dbReference type="ChEBI" id="CHEBI:17544"/>
        <dbReference type="ChEBI" id="CHEBI:30616"/>
        <dbReference type="ChEBI" id="CHEBI:33019"/>
        <dbReference type="ChEBI" id="CHEBI:57926"/>
        <dbReference type="ChEBI" id="CHEBI:73682"/>
        <dbReference type="EC" id="2.7.7.87"/>
    </reaction>
</comment>
<keyword evidence="16" id="KW-1185">Reference proteome</keyword>
<comment type="subcellular location">
    <subcellularLocation>
        <location evidence="1 13">Cytoplasm</location>
    </subcellularLocation>
</comment>
<dbReference type="Gene3D" id="3.90.870.10">
    <property type="entry name" value="DHBP synthase"/>
    <property type="match status" value="1"/>
</dbReference>
<evidence type="ECO:0000256" key="11">
    <source>
        <dbReference type="ARBA" id="ARBA00029774"/>
    </source>
</evidence>
<comment type="caution">
    <text evidence="15">The sequence shown here is derived from an EMBL/GenBank/DDBJ whole genome shotgun (WGS) entry which is preliminary data.</text>
</comment>
<organism evidence="15 16">
    <name type="scientific">Kroppenstedtia guangzhouensis</name>
    <dbReference type="NCBI Taxonomy" id="1274356"/>
    <lineage>
        <taxon>Bacteria</taxon>
        <taxon>Bacillati</taxon>
        <taxon>Bacillota</taxon>
        <taxon>Bacilli</taxon>
        <taxon>Bacillales</taxon>
        <taxon>Thermoactinomycetaceae</taxon>
        <taxon>Kroppenstedtia</taxon>
    </lineage>
</organism>
<evidence type="ECO:0000313" key="15">
    <source>
        <dbReference type="EMBL" id="GGA45924.1"/>
    </source>
</evidence>
<evidence type="ECO:0000256" key="4">
    <source>
        <dbReference type="ARBA" id="ARBA00015492"/>
    </source>
</evidence>
<protein>
    <recommendedName>
        <fullName evidence="4 13">Threonylcarbamoyl-AMP synthase</fullName>
        <shortName evidence="13">TC-AMP synthase</shortName>
        <ecNumber evidence="3 13">2.7.7.87</ecNumber>
    </recommendedName>
    <alternativeName>
        <fullName evidence="11 13">L-threonylcarbamoyladenylate synthase</fullName>
    </alternativeName>
</protein>
<evidence type="ECO:0000256" key="3">
    <source>
        <dbReference type="ARBA" id="ARBA00012584"/>
    </source>
</evidence>
<dbReference type="InterPro" id="IPR038385">
    <property type="entry name" value="Sua5/YwlC_C"/>
</dbReference>
<name>A0ABQ1GLE6_9BACL</name>
<evidence type="ECO:0000256" key="1">
    <source>
        <dbReference type="ARBA" id="ARBA00004496"/>
    </source>
</evidence>
<comment type="similarity">
    <text evidence="2 13">Belongs to the SUA5 family.</text>
</comment>
<dbReference type="PANTHER" id="PTHR17490">
    <property type="entry name" value="SUA5"/>
    <property type="match status" value="1"/>
</dbReference>
<feature type="domain" description="YrdC-like" evidence="14">
    <location>
        <begin position="17"/>
        <end position="203"/>
    </location>
</feature>
<dbReference type="EC" id="2.7.7.87" evidence="3 13"/>
<sequence>METKHWQIDVEADLNHHPAIREAATLLREGRLVAFPTETVYGLGASATDPEAVASIYKAKGRPSDNPLIVHLADEQGLKDWVREIPESGCLLARRFWPGPLTLILPHRGNLAPQVTAGLPTVGVRIPSHPVALALLKNSGLPVAAPSANRSGKPSPTEAGHVRTDLAGRIDGILDGGATGVGVESTVVDVTVTPPVLLRPGGITLEMLREVVGEVRVDPGLQEERKSPRSPGMKYRHYAPRGEMWVITGEGEEQVNRIQQMVDEAVRSGKKTGILCTEEHASRYRADWVVVCGTRSRPDTIARELYAALRRFDEVGAQWIAAEGFPPRGVLYSVMNRLSKAAEGRVIDPDRD</sequence>
<dbReference type="NCBIfam" id="TIGR00057">
    <property type="entry name" value="L-threonylcarbamoyladenylate synthase"/>
    <property type="match status" value="1"/>
</dbReference>
<keyword evidence="9 13" id="KW-0547">Nucleotide-binding</keyword>
<evidence type="ECO:0000256" key="12">
    <source>
        <dbReference type="ARBA" id="ARBA00048366"/>
    </source>
</evidence>
<evidence type="ECO:0000256" key="13">
    <source>
        <dbReference type="PIRNR" id="PIRNR004930"/>
    </source>
</evidence>
<keyword evidence="8 13" id="KW-0548">Nucleotidyltransferase</keyword>
<keyword evidence="10 13" id="KW-0067">ATP-binding</keyword>
<dbReference type="EMBL" id="BMEX01000005">
    <property type="protein sequence ID" value="GGA45924.1"/>
    <property type="molecule type" value="Genomic_DNA"/>
</dbReference>
<evidence type="ECO:0000256" key="7">
    <source>
        <dbReference type="ARBA" id="ARBA00022694"/>
    </source>
</evidence>
<accession>A0ABQ1GLE6</accession>
<gene>
    <name evidence="15" type="primary">ywlC</name>
    <name evidence="15" type="ORF">GCM10007416_18870</name>
</gene>
<reference evidence="16" key="1">
    <citation type="journal article" date="2019" name="Int. J. Syst. Evol. Microbiol.">
        <title>The Global Catalogue of Microorganisms (GCM) 10K type strain sequencing project: providing services to taxonomists for standard genome sequencing and annotation.</title>
        <authorList>
            <consortium name="The Broad Institute Genomics Platform"/>
            <consortium name="The Broad Institute Genome Sequencing Center for Infectious Disease"/>
            <person name="Wu L."/>
            <person name="Ma J."/>
        </authorList>
    </citation>
    <scope>NUCLEOTIDE SEQUENCE [LARGE SCALE GENOMIC DNA]</scope>
    <source>
        <strain evidence="16">CGMCC 1.12404</strain>
    </source>
</reference>
<evidence type="ECO:0000256" key="6">
    <source>
        <dbReference type="ARBA" id="ARBA00022679"/>
    </source>
</evidence>
<dbReference type="PANTHER" id="PTHR17490:SF16">
    <property type="entry name" value="THREONYLCARBAMOYL-AMP SYNTHASE"/>
    <property type="match status" value="1"/>
</dbReference>
<evidence type="ECO:0000259" key="14">
    <source>
        <dbReference type="PROSITE" id="PS51163"/>
    </source>
</evidence>
<proteinExistence type="inferred from homology"/>
<dbReference type="InterPro" id="IPR006070">
    <property type="entry name" value="Sua5-like_dom"/>
</dbReference>
<comment type="function">
    <text evidence="13">Required for the formation of a threonylcarbamoyl group on adenosine at position 37 (t(6)A37) in tRNAs that read codons beginning with adenine.</text>
</comment>
<evidence type="ECO:0000313" key="16">
    <source>
        <dbReference type="Proteomes" id="UP000617979"/>
    </source>
</evidence>
<evidence type="ECO:0000256" key="5">
    <source>
        <dbReference type="ARBA" id="ARBA00022490"/>
    </source>
</evidence>
<evidence type="ECO:0000256" key="9">
    <source>
        <dbReference type="ARBA" id="ARBA00022741"/>
    </source>
</evidence>
<dbReference type="SUPFAM" id="SSF55821">
    <property type="entry name" value="YrdC/RibB"/>
    <property type="match status" value="1"/>
</dbReference>
<dbReference type="InterPro" id="IPR010923">
    <property type="entry name" value="T(6)A37_SUA5"/>
</dbReference>
<dbReference type="Pfam" id="PF01300">
    <property type="entry name" value="Sua5_yciO_yrdC"/>
    <property type="match status" value="1"/>
</dbReference>
<dbReference type="PIRSF" id="PIRSF004930">
    <property type="entry name" value="Tln_factor_SUA5"/>
    <property type="match status" value="1"/>
</dbReference>
<dbReference type="Proteomes" id="UP000617979">
    <property type="component" value="Unassembled WGS sequence"/>
</dbReference>
<dbReference type="Gene3D" id="3.40.50.11030">
    <property type="entry name" value="Threonylcarbamoyl-AMP synthase, C-terminal domain"/>
    <property type="match status" value="1"/>
</dbReference>
<dbReference type="InterPro" id="IPR005145">
    <property type="entry name" value="Sua5_C"/>
</dbReference>